<dbReference type="Proteomes" id="UP000547058">
    <property type="component" value="Unassembled WGS sequence"/>
</dbReference>
<accession>A0A7W3IJX7</accession>
<proteinExistence type="predicted"/>
<comment type="caution">
    <text evidence="1">The sequence shown here is derived from an EMBL/GenBank/DDBJ whole genome shotgun (WGS) entry which is preliminary data.</text>
</comment>
<name>A0A7W3IJX7_9GAMM</name>
<protein>
    <submittedName>
        <fullName evidence="1">Uncharacterized protein</fullName>
    </submittedName>
</protein>
<dbReference type="RefSeq" id="WP_182340247.1">
    <property type="nucleotide sequence ID" value="NZ_JACGXS010000009.1"/>
</dbReference>
<evidence type="ECO:0000313" key="1">
    <source>
        <dbReference type="EMBL" id="MBA8683104.1"/>
    </source>
</evidence>
<keyword evidence="2" id="KW-1185">Reference proteome</keyword>
<evidence type="ECO:0000313" key="2">
    <source>
        <dbReference type="Proteomes" id="UP000547058"/>
    </source>
</evidence>
<dbReference type="AlphaFoldDB" id="A0A7W3IJX7"/>
<sequence length="135" mass="14496">MNELTPSSVAAALPRLQADASAFDTALSAHGDAAALRPLLLSLLEARGAAFRTDGDVTLVADMLRRDQKFAPPGRPSVHLVQLRKQQSTAKQAALVARQAHGRAAQDFVRALDLKITPRLTPIAVADRWLLTRLG</sequence>
<organism evidence="1 2">
    <name type="scientific">Stenotrophomonas tumulicola</name>
    <dbReference type="NCBI Taxonomy" id="1685415"/>
    <lineage>
        <taxon>Bacteria</taxon>
        <taxon>Pseudomonadati</taxon>
        <taxon>Pseudomonadota</taxon>
        <taxon>Gammaproteobacteria</taxon>
        <taxon>Lysobacterales</taxon>
        <taxon>Lysobacteraceae</taxon>
        <taxon>Stenotrophomonas</taxon>
    </lineage>
</organism>
<gene>
    <name evidence="1" type="ORF">H4O11_14990</name>
</gene>
<dbReference type="EMBL" id="JACGXS010000009">
    <property type="protein sequence ID" value="MBA8683104.1"/>
    <property type="molecule type" value="Genomic_DNA"/>
</dbReference>
<reference evidence="1 2" key="1">
    <citation type="submission" date="2020-08" db="EMBL/GenBank/DDBJ databases">
        <title>Stenotrophomonas tumulicola JCM 30961.</title>
        <authorList>
            <person name="Deng Y."/>
        </authorList>
    </citation>
    <scope>NUCLEOTIDE SEQUENCE [LARGE SCALE GENOMIC DNA]</scope>
    <source>
        <strain evidence="1 2">JCM 30961</strain>
    </source>
</reference>